<sequence>MRPTVIKSGTPFVKIEECQGYVKAICGAVIKLQIMYLTHYVVVYKNNLIPKHPFGPTEEEDDDDDDREGFGKFRQIENLMQLTKIEIENLMNIVFEIYVCTLYPNIGPSVVDGQQQQRKQVVKKAICSRHLDWKFDLKIHYAGLYVSKTKMNEDMLTSSIDGQGVTKEKKDKKDKHRKFVMFKCDGDDAVSININDSFSLNKYNEDFYLPDVVNKQELIKSYLAIPQCRPGGEPPYATISFSLNMYCQACQNHNNNAIQESCSIVSDVQDSQDCIVRNVSYTEE</sequence>
<proteinExistence type="predicted"/>
<keyword evidence="2" id="KW-1185">Reference proteome</keyword>
<dbReference type="Proteomes" id="UP001150538">
    <property type="component" value="Unassembled WGS sequence"/>
</dbReference>
<dbReference type="AlphaFoldDB" id="A0A9W7ZQA7"/>
<name>A0A9W7ZQA7_9FUNG</name>
<reference evidence="1" key="1">
    <citation type="submission" date="2022-07" db="EMBL/GenBank/DDBJ databases">
        <title>Phylogenomic reconstructions and comparative analyses of Kickxellomycotina fungi.</title>
        <authorList>
            <person name="Reynolds N.K."/>
            <person name="Stajich J.E."/>
            <person name="Barry K."/>
            <person name="Grigoriev I.V."/>
            <person name="Crous P."/>
            <person name="Smith M.E."/>
        </authorList>
    </citation>
    <scope>NUCLEOTIDE SEQUENCE</scope>
    <source>
        <strain evidence="1">NBRC 100468</strain>
    </source>
</reference>
<gene>
    <name evidence="1" type="ORF">H4219_004827</name>
</gene>
<protein>
    <submittedName>
        <fullName evidence="1">Uncharacterized protein</fullName>
    </submittedName>
</protein>
<evidence type="ECO:0000313" key="1">
    <source>
        <dbReference type="EMBL" id="KAJ1914361.1"/>
    </source>
</evidence>
<evidence type="ECO:0000313" key="2">
    <source>
        <dbReference type="Proteomes" id="UP001150538"/>
    </source>
</evidence>
<dbReference type="EMBL" id="JANBPU010000202">
    <property type="protein sequence ID" value="KAJ1914361.1"/>
    <property type="molecule type" value="Genomic_DNA"/>
</dbReference>
<organism evidence="1 2">
    <name type="scientific">Mycoemilia scoparia</name>
    <dbReference type="NCBI Taxonomy" id="417184"/>
    <lineage>
        <taxon>Eukaryota</taxon>
        <taxon>Fungi</taxon>
        <taxon>Fungi incertae sedis</taxon>
        <taxon>Zoopagomycota</taxon>
        <taxon>Kickxellomycotina</taxon>
        <taxon>Kickxellomycetes</taxon>
        <taxon>Kickxellales</taxon>
        <taxon>Kickxellaceae</taxon>
        <taxon>Mycoemilia</taxon>
    </lineage>
</organism>
<accession>A0A9W7ZQA7</accession>
<comment type="caution">
    <text evidence="1">The sequence shown here is derived from an EMBL/GenBank/DDBJ whole genome shotgun (WGS) entry which is preliminary data.</text>
</comment>